<evidence type="ECO:0008006" key="4">
    <source>
        <dbReference type="Google" id="ProtNLM"/>
    </source>
</evidence>
<keyword evidence="3" id="KW-1185">Reference proteome</keyword>
<evidence type="ECO:0000256" key="1">
    <source>
        <dbReference type="SAM" id="SignalP"/>
    </source>
</evidence>
<proteinExistence type="predicted"/>
<keyword evidence="1" id="KW-0732">Signal</keyword>
<dbReference type="EMBL" id="FNAI01000009">
    <property type="protein sequence ID" value="SDE76795.1"/>
    <property type="molecule type" value="Genomic_DNA"/>
</dbReference>
<name>A0A1G7FMC7_9SPHI</name>
<reference evidence="2 3" key="1">
    <citation type="submission" date="2016-10" db="EMBL/GenBank/DDBJ databases">
        <authorList>
            <person name="de Groot N.N."/>
        </authorList>
    </citation>
    <scope>NUCLEOTIDE SEQUENCE [LARGE SCALE GENOMIC DNA]</scope>
    <source>
        <strain evidence="2 3">47C3B</strain>
    </source>
</reference>
<sequence length="340" mass="38370">MLKTRLGLLLLASITFSISAIAQQTDSLKIDSIKIDTAQVNKLRIDSRKNAIPTRARPIQIQREQIPVTLLDYKVNHWKKFIVLGLNFSQSAFSNNYSAGGVNSIALGSNVIYHTEYNNAPFSYVSELNLTYGVAKNKGQGKRKTNDRIYYDNKIASQLSKHWYVFGALTFESQFDKGFNYVDLGGGKFDSQLISNFMSPGYLTESVGFEYKPTGYFDLRLGTGTARQTFVLNEDIKKFRPDNYGVDTNKTVKNDLAFQVVALFDKDIMKNVHLNARYALFVPYGQNIEYITHRLDMVISARVNKLINVTINGTMLYDKHTVKGVQGTEGLALGVLYRFP</sequence>
<evidence type="ECO:0000313" key="3">
    <source>
        <dbReference type="Proteomes" id="UP000199072"/>
    </source>
</evidence>
<gene>
    <name evidence="2" type="ORF">SAMN05216464_109115</name>
</gene>
<organism evidence="2 3">
    <name type="scientific">Mucilaginibacter pineti</name>
    <dbReference type="NCBI Taxonomy" id="1391627"/>
    <lineage>
        <taxon>Bacteria</taxon>
        <taxon>Pseudomonadati</taxon>
        <taxon>Bacteroidota</taxon>
        <taxon>Sphingobacteriia</taxon>
        <taxon>Sphingobacteriales</taxon>
        <taxon>Sphingobacteriaceae</taxon>
        <taxon>Mucilaginibacter</taxon>
    </lineage>
</organism>
<accession>A0A1G7FMC7</accession>
<dbReference type="Proteomes" id="UP000199072">
    <property type="component" value="Unassembled WGS sequence"/>
</dbReference>
<dbReference type="InterPro" id="IPR021428">
    <property type="entry name" value="DUF3078"/>
</dbReference>
<dbReference type="STRING" id="1391627.SAMN05216464_109115"/>
<protein>
    <recommendedName>
        <fullName evidence="4">DUF3078 domain-containing protein</fullName>
    </recommendedName>
</protein>
<evidence type="ECO:0000313" key="2">
    <source>
        <dbReference type="EMBL" id="SDE76795.1"/>
    </source>
</evidence>
<dbReference type="OrthoDB" id="1495718at2"/>
<dbReference type="Pfam" id="PF11276">
    <property type="entry name" value="DUF3078"/>
    <property type="match status" value="1"/>
</dbReference>
<dbReference type="RefSeq" id="WP_091151455.1">
    <property type="nucleotide sequence ID" value="NZ_FNAI01000009.1"/>
</dbReference>
<feature type="signal peptide" evidence="1">
    <location>
        <begin position="1"/>
        <end position="22"/>
    </location>
</feature>
<dbReference type="AlphaFoldDB" id="A0A1G7FMC7"/>
<feature type="chain" id="PRO_5011483627" description="DUF3078 domain-containing protein" evidence="1">
    <location>
        <begin position="23"/>
        <end position="340"/>
    </location>
</feature>